<dbReference type="AlphaFoldDB" id="A0A0L0RVF4"/>
<protein>
    <recommendedName>
        <fullName evidence="3">G domain-containing protein</fullName>
    </recommendedName>
</protein>
<gene>
    <name evidence="1" type="ORF">AMAG_00058</name>
</gene>
<reference evidence="1 2" key="1">
    <citation type="submission" date="2009-11" db="EMBL/GenBank/DDBJ databases">
        <title>Annotation of Allomyces macrogynus ATCC 38327.</title>
        <authorList>
            <consortium name="The Broad Institute Genome Sequencing Platform"/>
            <person name="Russ C."/>
            <person name="Cuomo C."/>
            <person name="Burger G."/>
            <person name="Gray M.W."/>
            <person name="Holland P.W.H."/>
            <person name="King N."/>
            <person name="Lang F.B.F."/>
            <person name="Roger A.J."/>
            <person name="Ruiz-Trillo I."/>
            <person name="Young S.K."/>
            <person name="Zeng Q."/>
            <person name="Gargeya S."/>
            <person name="Fitzgerald M."/>
            <person name="Haas B."/>
            <person name="Abouelleil A."/>
            <person name="Alvarado L."/>
            <person name="Arachchi H.M."/>
            <person name="Berlin A."/>
            <person name="Chapman S.B."/>
            <person name="Gearin G."/>
            <person name="Goldberg J."/>
            <person name="Griggs A."/>
            <person name="Gujja S."/>
            <person name="Hansen M."/>
            <person name="Heiman D."/>
            <person name="Howarth C."/>
            <person name="Larimer J."/>
            <person name="Lui A."/>
            <person name="MacDonald P.J.P."/>
            <person name="McCowen C."/>
            <person name="Montmayeur A."/>
            <person name="Murphy C."/>
            <person name="Neiman D."/>
            <person name="Pearson M."/>
            <person name="Priest M."/>
            <person name="Roberts A."/>
            <person name="Saif S."/>
            <person name="Shea T."/>
            <person name="Sisk P."/>
            <person name="Stolte C."/>
            <person name="Sykes S."/>
            <person name="Wortman J."/>
            <person name="Nusbaum C."/>
            <person name="Birren B."/>
        </authorList>
    </citation>
    <scope>NUCLEOTIDE SEQUENCE [LARGE SCALE GENOMIC DNA]</scope>
    <source>
        <strain evidence="1 2">ATCC 38327</strain>
    </source>
</reference>
<dbReference type="InterPro" id="IPR027417">
    <property type="entry name" value="P-loop_NTPase"/>
</dbReference>
<keyword evidence="2" id="KW-1185">Reference proteome</keyword>
<dbReference type="SUPFAM" id="SSF52540">
    <property type="entry name" value="P-loop containing nucleoside triphosphate hydrolases"/>
    <property type="match status" value="1"/>
</dbReference>
<name>A0A0L0RVF4_ALLM3</name>
<dbReference type="Gene3D" id="3.40.50.300">
    <property type="entry name" value="P-loop containing nucleotide triphosphate hydrolases"/>
    <property type="match status" value="1"/>
</dbReference>
<accession>A0A0L0RVF4</accession>
<dbReference type="OrthoDB" id="5560294at2759"/>
<reference evidence="2" key="2">
    <citation type="submission" date="2009-11" db="EMBL/GenBank/DDBJ databases">
        <title>The Genome Sequence of Allomyces macrogynus strain ATCC 38327.</title>
        <authorList>
            <consortium name="The Broad Institute Genome Sequencing Platform"/>
            <person name="Russ C."/>
            <person name="Cuomo C."/>
            <person name="Shea T."/>
            <person name="Young S.K."/>
            <person name="Zeng Q."/>
            <person name="Koehrsen M."/>
            <person name="Haas B."/>
            <person name="Borodovsky M."/>
            <person name="Guigo R."/>
            <person name="Alvarado L."/>
            <person name="Berlin A."/>
            <person name="Borenstein D."/>
            <person name="Chen Z."/>
            <person name="Engels R."/>
            <person name="Freedman E."/>
            <person name="Gellesch M."/>
            <person name="Goldberg J."/>
            <person name="Griggs A."/>
            <person name="Gujja S."/>
            <person name="Heiman D."/>
            <person name="Hepburn T."/>
            <person name="Howarth C."/>
            <person name="Jen D."/>
            <person name="Larson L."/>
            <person name="Lewis B."/>
            <person name="Mehta T."/>
            <person name="Park D."/>
            <person name="Pearson M."/>
            <person name="Roberts A."/>
            <person name="Saif S."/>
            <person name="Shenoy N."/>
            <person name="Sisk P."/>
            <person name="Stolte C."/>
            <person name="Sykes S."/>
            <person name="Walk T."/>
            <person name="White J."/>
            <person name="Yandava C."/>
            <person name="Burger G."/>
            <person name="Gray M.W."/>
            <person name="Holland P.W.H."/>
            <person name="King N."/>
            <person name="Lang F.B.F."/>
            <person name="Roger A.J."/>
            <person name="Ruiz-Trillo I."/>
            <person name="Lander E."/>
            <person name="Nusbaum C."/>
        </authorList>
    </citation>
    <scope>NUCLEOTIDE SEQUENCE [LARGE SCALE GENOMIC DNA]</scope>
    <source>
        <strain evidence="2">ATCC 38327</strain>
    </source>
</reference>
<dbReference type="Proteomes" id="UP000054350">
    <property type="component" value="Unassembled WGS sequence"/>
</dbReference>
<evidence type="ECO:0000313" key="1">
    <source>
        <dbReference type="EMBL" id="KNE54055.1"/>
    </source>
</evidence>
<dbReference type="VEuPathDB" id="FungiDB:AMAG_00058"/>
<organism evidence="1 2">
    <name type="scientific">Allomyces macrogynus (strain ATCC 38327)</name>
    <name type="common">Allomyces javanicus var. macrogynus</name>
    <dbReference type="NCBI Taxonomy" id="578462"/>
    <lineage>
        <taxon>Eukaryota</taxon>
        <taxon>Fungi</taxon>
        <taxon>Fungi incertae sedis</taxon>
        <taxon>Blastocladiomycota</taxon>
        <taxon>Blastocladiomycetes</taxon>
        <taxon>Blastocladiales</taxon>
        <taxon>Blastocladiaceae</taxon>
        <taxon>Allomyces</taxon>
    </lineage>
</organism>
<sequence length="320" mass="35535">MPVGRELIPCPDASSLSSSAIHSSHRFRRRSPIIIISIDMAEFLNPRVARLIILGPMQSGKTQLIKFLADQDPAFHAEQPLAIGCDIGPCTSRMAMYPVRLEREHLGRLLSRSGSDNGDASWPLSVWVNKANRVPDKAVEEMLDLFEASGDDFLLDGMTSTKTQRPILDLKLFDTPGLDLNVAQEDRAQWLTAFLQSHPAIDAAVAVIRYATRITPEYMEAKFADPFEALSKICSNLIVVHSHYLPNMAIEAGKPYLDLSDRVAVFDGWLRLKPFGSLLHTTHIPMNSKMPVPPKAHPVQEAFCFQQLGVFVDVVDALSH</sequence>
<evidence type="ECO:0000313" key="2">
    <source>
        <dbReference type="Proteomes" id="UP000054350"/>
    </source>
</evidence>
<evidence type="ECO:0008006" key="3">
    <source>
        <dbReference type="Google" id="ProtNLM"/>
    </source>
</evidence>
<dbReference type="EMBL" id="GG745328">
    <property type="protein sequence ID" value="KNE54055.1"/>
    <property type="molecule type" value="Genomic_DNA"/>
</dbReference>
<proteinExistence type="predicted"/>